<dbReference type="Pfam" id="PF15672">
    <property type="entry name" value="Mucin15"/>
    <property type="match status" value="1"/>
</dbReference>
<protein>
    <recommendedName>
        <fullName evidence="5">Extracellular membrane protein CFEM domain-containing protein</fullName>
    </recommendedName>
</protein>
<evidence type="ECO:0000313" key="3">
    <source>
        <dbReference type="EMBL" id="RWA13652.1"/>
    </source>
</evidence>
<evidence type="ECO:0000313" key="4">
    <source>
        <dbReference type="Proteomes" id="UP000286045"/>
    </source>
</evidence>
<dbReference type="NCBIfam" id="TIGR01167">
    <property type="entry name" value="LPXTG_anchor"/>
    <property type="match status" value="1"/>
</dbReference>
<dbReference type="STRING" id="363999.A0A439DGX4"/>
<sequence length="338" mass="35349">MCTEWCWGSRFGDVNYYITALEEFKALAPCAQSAVSYNVLHQTSDLCPSGPKALASCACLRSEMTATISSLITSDARYYCSSAADDISSALDVWNLYCSAAKGLATPSGITETVSEATSAPQSRSSGAHETSQPGSGSGNDANTTDADSNGATSESTMSNTGVIAGAVVGAVGGTALIALVAFLLYRRKKKAQQAAAAVPTASDIIKPELDSTSIAPPPTGSPSPSTTEKRMDGVSPVSPVSSPYAPPPMPELHNQPPATPELHGRETQPPPQTAHEAYSQQIYEAHGQPRPIIPEAHGKPVSELQDMGWQSGPVPQPYEMDGSDARYQPSPLTPSHR</sequence>
<evidence type="ECO:0000256" key="1">
    <source>
        <dbReference type="SAM" id="MobiDB-lite"/>
    </source>
</evidence>
<organism evidence="3 4">
    <name type="scientific">Xylaria grammica</name>
    <dbReference type="NCBI Taxonomy" id="363999"/>
    <lineage>
        <taxon>Eukaryota</taxon>
        <taxon>Fungi</taxon>
        <taxon>Dikarya</taxon>
        <taxon>Ascomycota</taxon>
        <taxon>Pezizomycotina</taxon>
        <taxon>Sordariomycetes</taxon>
        <taxon>Xylariomycetidae</taxon>
        <taxon>Xylariales</taxon>
        <taxon>Xylariaceae</taxon>
        <taxon>Xylaria</taxon>
    </lineage>
</organism>
<evidence type="ECO:0008006" key="5">
    <source>
        <dbReference type="Google" id="ProtNLM"/>
    </source>
</evidence>
<gene>
    <name evidence="3" type="ORF">EKO27_g1444</name>
</gene>
<accession>A0A439DGX4</accession>
<feature type="transmembrane region" description="Helical" evidence="2">
    <location>
        <begin position="163"/>
        <end position="186"/>
    </location>
</feature>
<reference evidence="3 4" key="1">
    <citation type="submission" date="2018-12" db="EMBL/GenBank/DDBJ databases">
        <title>Draft genome sequence of Xylaria grammica IHI A82.</title>
        <authorList>
            <person name="Buettner E."/>
            <person name="Kellner H."/>
        </authorList>
    </citation>
    <scope>NUCLEOTIDE SEQUENCE [LARGE SCALE GENOMIC DNA]</scope>
    <source>
        <strain evidence="3 4">IHI A82</strain>
    </source>
</reference>
<keyword evidence="2" id="KW-1133">Transmembrane helix</keyword>
<proteinExistence type="predicted"/>
<feature type="region of interest" description="Disordered" evidence="1">
    <location>
        <begin position="112"/>
        <end position="158"/>
    </location>
</feature>
<name>A0A439DGX4_9PEZI</name>
<keyword evidence="2" id="KW-0472">Membrane</keyword>
<feature type="compositionally biased region" description="Low complexity" evidence="1">
    <location>
        <begin position="235"/>
        <end position="244"/>
    </location>
</feature>
<dbReference type="Proteomes" id="UP000286045">
    <property type="component" value="Unassembled WGS sequence"/>
</dbReference>
<keyword evidence="2" id="KW-0812">Transmembrane</keyword>
<comment type="caution">
    <text evidence="3">The sequence shown here is derived from an EMBL/GenBank/DDBJ whole genome shotgun (WGS) entry which is preliminary data.</text>
</comment>
<evidence type="ECO:0000256" key="2">
    <source>
        <dbReference type="SAM" id="Phobius"/>
    </source>
</evidence>
<keyword evidence="4" id="KW-1185">Reference proteome</keyword>
<dbReference type="EMBL" id="RYZI01000022">
    <property type="protein sequence ID" value="RWA13652.1"/>
    <property type="molecule type" value="Genomic_DNA"/>
</dbReference>
<dbReference type="AlphaFoldDB" id="A0A439DGX4"/>
<feature type="region of interest" description="Disordered" evidence="1">
    <location>
        <begin position="209"/>
        <end position="338"/>
    </location>
</feature>
<dbReference type="InterPro" id="IPR031371">
    <property type="entry name" value="Mucin-15"/>
</dbReference>